<protein>
    <submittedName>
        <fullName evidence="2">Uncharacterized protein</fullName>
    </submittedName>
</protein>
<feature type="compositionally biased region" description="Basic residues" evidence="1">
    <location>
        <begin position="198"/>
        <end position="207"/>
    </location>
</feature>
<gene>
    <name evidence="2" type="ORF">ARMOST_21277</name>
</gene>
<reference evidence="3" key="1">
    <citation type="journal article" date="2017" name="Nat. Ecol. Evol.">
        <title>Genome expansion and lineage-specific genetic innovations in the forest pathogenic fungi Armillaria.</title>
        <authorList>
            <person name="Sipos G."/>
            <person name="Prasanna A.N."/>
            <person name="Walter M.C."/>
            <person name="O'Connor E."/>
            <person name="Balint B."/>
            <person name="Krizsan K."/>
            <person name="Kiss B."/>
            <person name="Hess J."/>
            <person name="Varga T."/>
            <person name="Slot J."/>
            <person name="Riley R."/>
            <person name="Boka B."/>
            <person name="Rigling D."/>
            <person name="Barry K."/>
            <person name="Lee J."/>
            <person name="Mihaltcheva S."/>
            <person name="LaButti K."/>
            <person name="Lipzen A."/>
            <person name="Waldron R."/>
            <person name="Moloney N.M."/>
            <person name="Sperisen C."/>
            <person name="Kredics L."/>
            <person name="Vagvoelgyi C."/>
            <person name="Patrignani A."/>
            <person name="Fitzpatrick D."/>
            <person name="Nagy I."/>
            <person name="Doyle S."/>
            <person name="Anderson J.B."/>
            <person name="Grigoriev I.V."/>
            <person name="Gueldener U."/>
            <person name="Muensterkoetter M."/>
            <person name="Nagy L.G."/>
        </authorList>
    </citation>
    <scope>NUCLEOTIDE SEQUENCE [LARGE SCALE GENOMIC DNA]</scope>
    <source>
        <strain evidence="3">C18/9</strain>
    </source>
</reference>
<dbReference type="AlphaFoldDB" id="A0A284S9Q3"/>
<feature type="region of interest" description="Disordered" evidence="1">
    <location>
        <begin position="95"/>
        <end position="128"/>
    </location>
</feature>
<organism evidence="2 3">
    <name type="scientific">Armillaria ostoyae</name>
    <name type="common">Armillaria root rot fungus</name>
    <dbReference type="NCBI Taxonomy" id="47428"/>
    <lineage>
        <taxon>Eukaryota</taxon>
        <taxon>Fungi</taxon>
        <taxon>Dikarya</taxon>
        <taxon>Basidiomycota</taxon>
        <taxon>Agaricomycotina</taxon>
        <taxon>Agaricomycetes</taxon>
        <taxon>Agaricomycetidae</taxon>
        <taxon>Agaricales</taxon>
        <taxon>Marasmiineae</taxon>
        <taxon>Physalacriaceae</taxon>
        <taxon>Armillaria</taxon>
    </lineage>
</organism>
<evidence type="ECO:0000313" key="3">
    <source>
        <dbReference type="Proteomes" id="UP000219338"/>
    </source>
</evidence>
<feature type="compositionally biased region" description="Polar residues" evidence="1">
    <location>
        <begin position="95"/>
        <end position="104"/>
    </location>
</feature>
<feature type="compositionally biased region" description="Basic and acidic residues" evidence="1">
    <location>
        <begin position="111"/>
        <end position="122"/>
    </location>
</feature>
<evidence type="ECO:0000313" key="2">
    <source>
        <dbReference type="EMBL" id="SJL17716.1"/>
    </source>
</evidence>
<name>A0A284S9Q3_ARMOS</name>
<evidence type="ECO:0000256" key="1">
    <source>
        <dbReference type="SAM" id="MobiDB-lite"/>
    </source>
</evidence>
<dbReference type="Proteomes" id="UP000219338">
    <property type="component" value="Unassembled WGS sequence"/>
</dbReference>
<sequence>MTLYSAKGAVETYYFHYTSNNDVPVEKTISSPKHTNFEGDTPKWLTALGMPGIGIAITSAMLDCASNVSDLGHLVAATMELGLTGRLGTSFHILGSSTPDQTQRSTHHARDRTERYRPRGPDDPSNLELNTCSTFRMATGVRLAFKSTWPTPKNMPSRGTENSYGWHVLINVIAFKEGIPPDPRYLHARQTYSPTKQSGKRICPRHP</sequence>
<dbReference type="EMBL" id="FUEG01000047">
    <property type="protein sequence ID" value="SJL17716.1"/>
    <property type="molecule type" value="Genomic_DNA"/>
</dbReference>
<proteinExistence type="predicted"/>
<keyword evidence="3" id="KW-1185">Reference proteome</keyword>
<accession>A0A284S9Q3</accession>
<feature type="region of interest" description="Disordered" evidence="1">
    <location>
        <begin position="186"/>
        <end position="207"/>
    </location>
</feature>